<dbReference type="Proteomes" id="UP000198779">
    <property type="component" value="Unassembled WGS sequence"/>
</dbReference>
<organism evidence="1 2">
    <name type="scientific">Prevotella communis</name>
    <dbReference type="NCBI Taxonomy" id="2913614"/>
    <lineage>
        <taxon>Bacteria</taxon>
        <taxon>Pseudomonadati</taxon>
        <taxon>Bacteroidota</taxon>
        <taxon>Bacteroidia</taxon>
        <taxon>Bacteroidales</taxon>
        <taxon>Prevotellaceae</taxon>
        <taxon>Prevotella</taxon>
    </lineage>
</organism>
<accession>A0A1G7W9A2</accession>
<dbReference type="EMBL" id="FNCQ01000007">
    <property type="protein sequence ID" value="SDG68501.1"/>
    <property type="molecule type" value="Genomic_DNA"/>
</dbReference>
<protein>
    <submittedName>
        <fullName evidence="1">Uncharacterized protein</fullName>
    </submittedName>
</protein>
<evidence type="ECO:0000313" key="2">
    <source>
        <dbReference type="Proteomes" id="UP000198779"/>
    </source>
</evidence>
<proteinExistence type="predicted"/>
<keyword evidence="2" id="KW-1185">Reference proteome</keyword>
<name>A0A1G7W9A2_9BACT</name>
<gene>
    <name evidence="1" type="ORF">SAMN04487901_107103</name>
</gene>
<dbReference type="AlphaFoldDB" id="A0A1G7W9A2"/>
<dbReference type="STRING" id="645274.SAMN04487901_107103"/>
<dbReference type="RefSeq" id="WP_091817135.1">
    <property type="nucleotide sequence ID" value="NZ_FNCQ01000007.1"/>
</dbReference>
<sequence length="176" mass="20629">MEQFEQQLNNDLHQYLLSLDEVDDRQPECPDVEEKWETIAKAYLPDGIREFQDFPSASLGWMMYIGLAVAKMWDTEWEIYGNIEDLYAYMRDKRGYDAMDEYIREEILLLKGDDYKQLENLVGECASRVHNALVHQHLEPGTKAAFNGFVSCLHQLYLMGAAIQLKRMGYRMTKMN</sequence>
<evidence type="ECO:0000313" key="1">
    <source>
        <dbReference type="EMBL" id="SDG68501.1"/>
    </source>
</evidence>
<reference evidence="2" key="1">
    <citation type="submission" date="2016-10" db="EMBL/GenBank/DDBJ databases">
        <authorList>
            <person name="Varghese N."/>
            <person name="Submissions S."/>
        </authorList>
    </citation>
    <scope>NUCLEOTIDE SEQUENCE [LARGE SCALE GENOMIC DNA]</scope>
    <source>
        <strain evidence="2">BP1-148</strain>
    </source>
</reference>